<reference evidence="4 5" key="1">
    <citation type="submission" date="2019-12" db="EMBL/GenBank/DDBJ databases">
        <authorList>
            <person name="Kim Y.S."/>
        </authorList>
    </citation>
    <scope>NUCLEOTIDE SEQUENCE [LARGE SCALE GENOMIC DNA]</scope>
    <source>
        <strain evidence="4 5">MMS17-SY077</strain>
    </source>
</reference>
<name>A0A6I4P2G4_9MICO</name>
<evidence type="ECO:0000256" key="2">
    <source>
        <dbReference type="SAM" id="MobiDB-lite"/>
    </source>
</evidence>
<evidence type="ECO:0000313" key="5">
    <source>
        <dbReference type="Proteomes" id="UP000438182"/>
    </source>
</evidence>
<dbReference type="InterPro" id="IPR002994">
    <property type="entry name" value="Surf1/Shy1"/>
</dbReference>
<proteinExistence type="inferred from homology"/>
<keyword evidence="3" id="KW-0732">Signal</keyword>
<dbReference type="EMBL" id="WSTA01000041">
    <property type="protein sequence ID" value="MWB98915.1"/>
    <property type="molecule type" value="Genomic_DNA"/>
</dbReference>
<dbReference type="AlphaFoldDB" id="A0A6I4P2G4"/>
<keyword evidence="1" id="KW-0812">Transmembrane</keyword>
<feature type="chain" id="PRO_5038765494" description="SURF1-like protein" evidence="3">
    <location>
        <begin position="26"/>
        <end position="275"/>
    </location>
</feature>
<sequence>MLRMMLRPRWVLALLLALGVAAAFAALGQWQVERAVEEATVVERDTETVKDLAVVAETDVPTRQTSTGQLVRAEGTWVPGDGVLVQNRLNGGVAGWWAVAHFEVAGDAEPGGMPVALGWAPTEAEAADALAAFDESAALDGTTIEGRFLPSEAPEMADAQAGIRTTVAIADLVNVWADYDGRAAYFAYVTLGEAPAGLTTIDSPAPEETATLNWLNVFYAVEWVAFAGFAIFLWFRLVKDAVEREEQEAAEAALASAPVGNGPGAAPEDRGPEAS</sequence>
<comment type="subcellular location">
    <subcellularLocation>
        <location evidence="1">Cell membrane</location>
        <topology evidence="1">Multi-pass membrane protein</topology>
    </subcellularLocation>
</comment>
<comment type="caution">
    <text evidence="1">Lacks conserved residue(s) required for the propagation of feature annotation.</text>
</comment>
<comment type="similarity">
    <text evidence="1">Belongs to the SURF1 family.</text>
</comment>
<gene>
    <name evidence="4" type="ORF">GB864_10190</name>
</gene>
<comment type="caution">
    <text evidence="4">The sequence shown here is derived from an EMBL/GenBank/DDBJ whole genome shotgun (WGS) entry which is preliminary data.</text>
</comment>
<dbReference type="Pfam" id="PF02104">
    <property type="entry name" value="SURF1"/>
    <property type="match status" value="1"/>
</dbReference>
<dbReference type="PROSITE" id="PS50895">
    <property type="entry name" value="SURF1"/>
    <property type="match status" value="1"/>
</dbReference>
<feature type="transmembrane region" description="Helical" evidence="1">
    <location>
        <begin position="214"/>
        <end position="235"/>
    </location>
</feature>
<dbReference type="GO" id="GO:0005886">
    <property type="term" value="C:plasma membrane"/>
    <property type="evidence" value="ECO:0007669"/>
    <property type="project" value="UniProtKB-SubCell"/>
</dbReference>
<organism evidence="4 5">
    <name type="scientific">Agromyces seonyuensis</name>
    <dbReference type="NCBI Taxonomy" id="2662446"/>
    <lineage>
        <taxon>Bacteria</taxon>
        <taxon>Bacillati</taxon>
        <taxon>Actinomycetota</taxon>
        <taxon>Actinomycetes</taxon>
        <taxon>Micrococcales</taxon>
        <taxon>Microbacteriaceae</taxon>
        <taxon>Agromyces</taxon>
    </lineage>
</organism>
<evidence type="ECO:0000256" key="1">
    <source>
        <dbReference type="RuleBase" id="RU363076"/>
    </source>
</evidence>
<evidence type="ECO:0000256" key="3">
    <source>
        <dbReference type="SAM" id="SignalP"/>
    </source>
</evidence>
<feature type="region of interest" description="Disordered" evidence="2">
    <location>
        <begin position="249"/>
        <end position="275"/>
    </location>
</feature>
<protein>
    <recommendedName>
        <fullName evidence="1">SURF1-like protein</fullName>
    </recommendedName>
</protein>
<feature type="signal peptide" evidence="3">
    <location>
        <begin position="1"/>
        <end position="25"/>
    </location>
</feature>
<keyword evidence="5" id="KW-1185">Reference proteome</keyword>
<dbReference type="Proteomes" id="UP000438182">
    <property type="component" value="Unassembled WGS sequence"/>
</dbReference>
<keyword evidence="1" id="KW-1133">Transmembrane helix</keyword>
<evidence type="ECO:0000313" key="4">
    <source>
        <dbReference type="EMBL" id="MWB98915.1"/>
    </source>
</evidence>
<keyword evidence="1" id="KW-0472">Membrane</keyword>
<keyword evidence="1" id="KW-1003">Cell membrane</keyword>
<accession>A0A6I4P2G4</accession>